<proteinExistence type="predicted"/>
<evidence type="ECO:0000256" key="6">
    <source>
        <dbReference type="SAM" id="SignalP"/>
    </source>
</evidence>
<evidence type="ECO:0000313" key="9">
    <source>
        <dbReference type="Proteomes" id="UP000886657"/>
    </source>
</evidence>
<dbReference type="AlphaFoldDB" id="A0A9D7SIP8"/>
<dbReference type="PANTHER" id="PTHR36118:SF1">
    <property type="entry name" value="ION-TRANSLOCATING OXIDOREDUCTASE COMPLEX SUBUNIT G"/>
    <property type="match status" value="1"/>
</dbReference>
<evidence type="ECO:0000259" key="7">
    <source>
        <dbReference type="SMART" id="SM00900"/>
    </source>
</evidence>
<reference evidence="8" key="1">
    <citation type="submission" date="2020-10" db="EMBL/GenBank/DDBJ databases">
        <title>Connecting structure to function with the recovery of over 1000 high-quality activated sludge metagenome-assembled genomes encoding full-length rRNA genes using long-read sequencing.</title>
        <authorList>
            <person name="Singleton C.M."/>
            <person name="Petriglieri F."/>
            <person name="Kristensen J.M."/>
            <person name="Kirkegaard R.H."/>
            <person name="Michaelsen T.Y."/>
            <person name="Andersen M.H."/>
            <person name="Karst S.M."/>
            <person name="Dueholm M.S."/>
            <person name="Nielsen P.H."/>
            <person name="Albertsen M."/>
        </authorList>
    </citation>
    <scope>NUCLEOTIDE SEQUENCE</scope>
    <source>
        <strain evidence="8">Skiv_18-Q3-R9-52_MAXAC.067</strain>
    </source>
</reference>
<keyword evidence="1" id="KW-0813">Transport</keyword>
<organism evidence="8 9">
    <name type="scientific">Candidatus Geothrix skivensis</name>
    <dbReference type="NCBI Taxonomy" id="2954439"/>
    <lineage>
        <taxon>Bacteria</taxon>
        <taxon>Pseudomonadati</taxon>
        <taxon>Acidobacteriota</taxon>
        <taxon>Holophagae</taxon>
        <taxon>Holophagales</taxon>
        <taxon>Holophagaceae</taxon>
        <taxon>Geothrix</taxon>
    </lineage>
</organism>
<evidence type="ECO:0000256" key="4">
    <source>
        <dbReference type="ARBA" id="ARBA00022643"/>
    </source>
</evidence>
<feature type="domain" description="FMN-binding" evidence="7">
    <location>
        <begin position="86"/>
        <end position="164"/>
    </location>
</feature>
<keyword evidence="6" id="KW-0732">Signal</keyword>
<protein>
    <submittedName>
        <fullName evidence="8">FMN-binding protein</fullName>
    </submittedName>
</protein>
<gene>
    <name evidence="8" type="ORF">IPP58_13975</name>
</gene>
<dbReference type="InterPro" id="IPR007329">
    <property type="entry name" value="FMN-bd"/>
</dbReference>
<dbReference type="GO" id="GO:0010181">
    <property type="term" value="F:FMN binding"/>
    <property type="evidence" value="ECO:0007669"/>
    <property type="project" value="InterPro"/>
</dbReference>
<dbReference type="EMBL" id="JADKIO010000010">
    <property type="protein sequence ID" value="MBK9797573.1"/>
    <property type="molecule type" value="Genomic_DNA"/>
</dbReference>
<dbReference type="GO" id="GO:0009055">
    <property type="term" value="F:electron transfer activity"/>
    <property type="evidence" value="ECO:0007669"/>
    <property type="project" value="InterPro"/>
</dbReference>
<evidence type="ECO:0000313" key="8">
    <source>
        <dbReference type="EMBL" id="MBK9797573.1"/>
    </source>
</evidence>
<keyword evidence="4" id="KW-0288">FMN</keyword>
<dbReference type="Pfam" id="PF04205">
    <property type="entry name" value="FMN_bind"/>
    <property type="match status" value="1"/>
</dbReference>
<dbReference type="InterPro" id="IPR010209">
    <property type="entry name" value="Ion_transpt_RnfG/RsxG"/>
</dbReference>
<dbReference type="PANTHER" id="PTHR36118">
    <property type="entry name" value="ION-TRANSLOCATING OXIDOREDUCTASE COMPLEX SUBUNIT G"/>
    <property type="match status" value="1"/>
</dbReference>
<dbReference type="GO" id="GO:0005886">
    <property type="term" value="C:plasma membrane"/>
    <property type="evidence" value="ECO:0007669"/>
    <property type="project" value="InterPro"/>
</dbReference>
<evidence type="ECO:0000256" key="2">
    <source>
        <dbReference type="ARBA" id="ARBA00022553"/>
    </source>
</evidence>
<evidence type="ECO:0000256" key="1">
    <source>
        <dbReference type="ARBA" id="ARBA00022448"/>
    </source>
</evidence>
<dbReference type="SMART" id="SM00900">
    <property type="entry name" value="FMN_bind"/>
    <property type="match status" value="1"/>
</dbReference>
<accession>A0A9D7SIP8</accession>
<keyword evidence="3" id="KW-0285">Flavoprotein</keyword>
<evidence type="ECO:0000256" key="5">
    <source>
        <dbReference type="ARBA" id="ARBA00022982"/>
    </source>
</evidence>
<name>A0A9D7SIP8_9BACT</name>
<keyword evidence="2" id="KW-0597">Phosphoprotein</keyword>
<comment type="caution">
    <text evidence="8">The sequence shown here is derived from an EMBL/GenBank/DDBJ whole genome shotgun (WGS) entry which is preliminary data.</text>
</comment>
<feature type="chain" id="PRO_5039241275" evidence="6">
    <location>
        <begin position="17"/>
        <end position="172"/>
    </location>
</feature>
<sequence length="172" mass="18979">MIRVLAPLALSLPLFAVLPTTQEALALAFPGAQFVRREHVLTEAQAERVKTLAAAEVSGRWIVAYEARKDGQQVGIGFFDTHRVRSLHETLLVAVSPEGRILRVEAVTFREPAEYMAKEAWIRQFEGKGLNPQLGLKGAIRPLSGATLTAHAMTDAARRCLALHQVLYREAK</sequence>
<feature type="signal peptide" evidence="6">
    <location>
        <begin position="1"/>
        <end position="16"/>
    </location>
</feature>
<dbReference type="Proteomes" id="UP000886657">
    <property type="component" value="Unassembled WGS sequence"/>
</dbReference>
<dbReference type="GO" id="GO:0022900">
    <property type="term" value="P:electron transport chain"/>
    <property type="evidence" value="ECO:0007669"/>
    <property type="project" value="InterPro"/>
</dbReference>
<keyword evidence="5" id="KW-0249">Electron transport</keyword>
<evidence type="ECO:0000256" key="3">
    <source>
        <dbReference type="ARBA" id="ARBA00022630"/>
    </source>
</evidence>